<dbReference type="EMBL" id="CP000319">
    <property type="protein sequence ID" value="ABE62029.1"/>
    <property type="molecule type" value="Genomic_DNA"/>
</dbReference>
<feature type="domain" description="Nudix hydrolase" evidence="1">
    <location>
        <begin position="86"/>
        <end position="233"/>
    </location>
</feature>
<dbReference type="Gene3D" id="3.90.79.10">
    <property type="entry name" value="Nucleoside Triphosphate Pyrophosphohydrolase"/>
    <property type="match status" value="1"/>
</dbReference>
<dbReference type="PROSITE" id="PS51462">
    <property type="entry name" value="NUDIX"/>
    <property type="match status" value="1"/>
</dbReference>
<dbReference type="AlphaFoldDB" id="Q1QP18"/>
<accession>Q1QP18</accession>
<dbReference type="InterPro" id="IPR015797">
    <property type="entry name" value="NUDIX_hydrolase-like_dom_sf"/>
</dbReference>
<organism evidence="2 3">
    <name type="scientific">Nitrobacter hamburgensis (strain DSM 10229 / NCIMB 13809 / X14)</name>
    <dbReference type="NCBI Taxonomy" id="323097"/>
    <lineage>
        <taxon>Bacteria</taxon>
        <taxon>Pseudomonadati</taxon>
        <taxon>Pseudomonadota</taxon>
        <taxon>Alphaproteobacteria</taxon>
        <taxon>Hyphomicrobiales</taxon>
        <taxon>Nitrobacteraceae</taxon>
        <taxon>Nitrobacter</taxon>
    </lineage>
</organism>
<reference evidence="2 3" key="1">
    <citation type="submission" date="2006-03" db="EMBL/GenBank/DDBJ databases">
        <title>Complete sequence of chromosome of Nitrobacter hamburgensis X14.</title>
        <authorList>
            <consortium name="US DOE Joint Genome Institute"/>
            <person name="Copeland A."/>
            <person name="Lucas S."/>
            <person name="Lapidus A."/>
            <person name="Barry K."/>
            <person name="Detter J.C."/>
            <person name="Glavina del Rio T."/>
            <person name="Hammon N."/>
            <person name="Israni S."/>
            <person name="Dalin E."/>
            <person name="Tice H."/>
            <person name="Pitluck S."/>
            <person name="Chain P."/>
            <person name="Malfatti S."/>
            <person name="Shin M."/>
            <person name="Vergez L."/>
            <person name="Schmutz J."/>
            <person name="Larimer F."/>
            <person name="Land M."/>
            <person name="Hauser L."/>
            <person name="Kyrpides N."/>
            <person name="Ivanova N."/>
            <person name="Ward B."/>
            <person name="Arp D."/>
            <person name="Klotz M."/>
            <person name="Stein L."/>
            <person name="O'Mullan G."/>
            <person name="Starkenburg S."/>
            <person name="Sayavedra L."/>
            <person name="Poret-Peterson A.T."/>
            <person name="Gentry M.E."/>
            <person name="Bruce D."/>
            <person name="Richardson P."/>
        </authorList>
    </citation>
    <scope>NUCLEOTIDE SEQUENCE [LARGE SCALE GENOMIC DNA]</scope>
    <source>
        <strain evidence="3">DSM 10229 / NCIMB 13809 / X14</strain>
    </source>
</reference>
<protein>
    <submittedName>
        <fullName evidence="2">NUDIX hydrolase</fullName>
    </submittedName>
</protein>
<dbReference type="Pfam" id="PF00293">
    <property type="entry name" value="NUDIX"/>
    <property type="match status" value="1"/>
</dbReference>
<keyword evidence="2" id="KW-0378">Hydrolase</keyword>
<evidence type="ECO:0000313" key="2">
    <source>
        <dbReference type="EMBL" id="ABE62029.1"/>
    </source>
</evidence>
<name>Q1QP18_NITHX</name>
<gene>
    <name evidence="2" type="ordered locus">Nham_1197</name>
</gene>
<dbReference type="SUPFAM" id="SSF55811">
    <property type="entry name" value="Nudix"/>
    <property type="match status" value="1"/>
</dbReference>
<dbReference type="InterPro" id="IPR000086">
    <property type="entry name" value="NUDIX_hydrolase_dom"/>
</dbReference>
<dbReference type="GO" id="GO:0016787">
    <property type="term" value="F:hydrolase activity"/>
    <property type="evidence" value="ECO:0007669"/>
    <property type="project" value="UniProtKB-KW"/>
</dbReference>
<dbReference type="RefSeq" id="WP_011509722.1">
    <property type="nucleotide sequence ID" value="NC_007964.1"/>
</dbReference>
<sequence>MLNVHLLQSEPRVTLGAAAPTIGPDIEARVGEIWQREKELRSHDLYNGRLFSVDYCDAKTIVGWISEYRYFLAQRREPSLHAALKIKPLAVTGILSCSDGVLFGRRSGRSEMDAGCWELVPSGGVDDAAVGSAGQVSLERCILIELEEETGIGASELSAHSRAVALVEDPQSHVIDVGIMLAIASSTAQIQRRFAALENREYSELEIVAPAELRAFRRNRADSLGAVSAALLDTLMQPGLCSGFLSSAFELAQDKTYKNLK</sequence>
<evidence type="ECO:0000259" key="1">
    <source>
        <dbReference type="PROSITE" id="PS51462"/>
    </source>
</evidence>
<evidence type="ECO:0000313" key="3">
    <source>
        <dbReference type="Proteomes" id="UP000001953"/>
    </source>
</evidence>
<keyword evidence="3" id="KW-1185">Reference proteome</keyword>
<dbReference type="HOGENOM" id="CLU_093822_0_0_5"/>
<dbReference type="eggNOG" id="COG0494">
    <property type="taxonomic scope" value="Bacteria"/>
</dbReference>
<dbReference type="OrthoDB" id="8264463at2"/>
<dbReference type="STRING" id="323097.Nham_1197"/>
<proteinExistence type="predicted"/>
<dbReference type="KEGG" id="nha:Nham_1197"/>
<dbReference type="Proteomes" id="UP000001953">
    <property type="component" value="Chromosome"/>
</dbReference>